<dbReference type="Pfam" id="PF19327">
    <property type="entry name" value="Ap4A_phos_N"/>
    <property type="match status" value="1"/>
</dbReference>
<feature type="region of interest" description="Disordered" evidence="1">
    <location>
        <begin position="62"/>
        <end position="87"/>
    </location>
</feature>
<dbReference type="InterPro" id="IPR043171">
    <property type="entry name" value="Ap4A_phos1/2-like"/>
</dbReference>
<dbReference type="InterPro" id="IPR036265">
    <property type="entry name" value="HIT-like_sf"/>
</dbReference>
<dbReference type="GO" id="GO:0003877">
    <property type="term" value="F:ATP:ADP adenylyltransferase activity"/>
    <property type="evidence" value="ECO:0007669"/>
    <property type="project" value="InterPro"/>
</dbReference>
<organism evidence="4 5">
    <name type="scientific">Filobasidium floriforme</name>
    <dbReference type="NCBI Taxonomy" id="5210"/>
    <lineage>
        <taxon>Eukaryota</taxon>
        <taxon>Fungi</taxon>
        <taxon>Dikarya</taxon>
        <taxon>Basidiomycota</taxon>
        <taxon>Agaricomycotina</taxon>
        <taxon>Tremellomycetes</taxon>
        <taxon>Filobasidiales</taxon>
        <taxon>Filobasidiaceae</taxon>
        <taxon>Filobasidium</taxon>
    </lineage>
</organism>
<comment type="caution">
    <text evidence="4">The sequence shown here is derived from an EMBL/GenBank/DDBJ whole genome shotgun (WGS) entry which is preliminary data.</text>
</comment>
<dbReference type="InterPro" id="IPR045759">
    <property type="entry name" value="Ap4A_phos1/2_N"/>
</dbReference>
<feature type="domain" description="ATP adenylyltransferase C-terminal" evidence="2">
    <location>
        <begin position="213"/>
        <end position="344"/>
    </location>
</feature>
<dbReference type="GO" id="GO:0005524">
    <property type="term" value="F:ATP binding"/>
    <property type="evidence" value="ECO:0007669"/>
    <property type="project" value="InterPro"/>
</dbReference>
<dbReference type="PANTHER" id="PTHR38420:SF1">
    <property type="entry name" value="PUTATIVE (AFU_ORTHOLOGUE AFUA_5G14690)-RELATED"/>
    <property type="match status" value="1"/>
</dbReference>
<proteinExistence type="predicted"/>
<name>A0A8K0JKP0_9TREE</name>
<accession>A0A8K0JKP0</accession>
<dbReference type="Gene3D" id="3.30.428.70">
    <property type="match status" value="1"/>
</dbReference>
<evidence type="ECO:0000313" key="4">
    <source>
        <dbReference type="EMBL" id="KAG7532271.1"/>
    </source>
</evidence>
<evidence type="ECO:0000256" key="1">
    <source>
        <dbReference type="SAM" id="MobiDB-lite"/>
    </source>
</evidence>
<feature type="compositionally biased region" description="Polar residues" evidence="1">
    <location>
        <begin position="71"/>
        <end position="83"/>
    </location>
</feature>
<evidence type="ECO:0000259" key="2">
    <source>
        <dbReference type="Pfam" id="PF09830"/>
    </source>
</evidence>
<reference evidence="4" key="1">
    <citation type="submission" date="2020-04" db="EMBL/GenBank/DDBJ databases">
        <title>Analysis of mating type loci in Filobasidium floriforme.</title>
        <authorList>
            <person name="Nowrousian M."/>
        </authorList>
    </citation>
    <scope>NUCLEOTIDE SEQUENCE</scope>
    <source>
        <strain evidence="4">CBS 6242</strain>
    </source>
</reference>
<dbReference type="SUPFAM" id="SSF54197">
    <property type="entry name" value="HIT-like"/>
    <property type="match status" value="1"/>
</dbReference>
<evidence type="ECO:0000313" key="5">
    <source>
        <dbReference type="Proteomes" id="UP000812966"/>
    </source>
</evidence>
<evidence type="ECO:0000259" key="3">
    <source>
        <dbReference type="Pfam" id="PF19327"/>
    </source>
</evidence>
<dbReference type="GO" id="GO:0009117">
    <property type="term" value="P:nucleotide metabolic process"/>
    <property type="evidence" value="ECO:0007669"/>
    <property type="project" value="InterPro"/>
</dbReference>
<feature type="domain" description="Ap4A phosphorylase 1/2 N-terminal" evidence="3">
    <location>
        <begin position="18"/>
        <end position="194"/>
    </location>
</feature>
<protein>
    <submittedName>
        <fullName evidence="4">Uncharacterized protein</fullName>
    </submittedName>
</protein>
<dbReference type="PANTHER" id="PTHR38420">
    <property type="entry name" value="AP-4-A PHOSPHORYLASE II"/>
    <property type="match status" value="1"/>
</dbReference>
<dbReference type="Pfam" id="PF09830">
    <property type="entry name" value="ATP_transf"/>
    <property type="match status" value="1"/>
</dbReference>
<sequence length="366" mass="40457">MSASAVQTSIKTALGALPSKFSKARSSGALYFFDSEVKDVEQDGNRFQIRVCPALQDKAKAKREADAKVGNNEQDQAEPNKSSPFEPPYVEDLFVGDLQGSQGEEGMAMLVIQYAVLPEHLLLCTKTQQPQSSPPTPHQLLLAYLTIHAASKHSTNKKKILAFYNGGEGAGASQTWRHLQCIEVPRNEGAPIEEWVEDLEVERKDKPFVNTRLPHLHLMHHLPPAKNLSSTWTDESLDKMEMSLASAMVSLLDAMYDALRRNDAGRDGGWNLLMTLDHLHLIPRSKPNFQLPGGSKLEVNSLAFAGMLLVKSNEELELLNKTTETNENGGTQGLMRVLEHCGVPRAWGEWEEAAEGTLAEPVQQQL</sequence>
<dbReference type="EMBL" id="JABELV010000069">
    <property type="protein sequence ID" value="KAG7532271.1"/>
    <property type="molecule type" value="Genomic_DNA"/>
</dbReference>
<dbReference type="Proteomes" id="UP000812966">
    <property type="component" value="Unassembled WGS sequence"/>
</dbReference>
<keyword evidence="5" id="KW-1185">Reference proteome</keyword>
<dbReference type="InterPro" id="IPR009163">
    <property type="entry name" value="Ap4A_phos1/2"/>
</dbReference>
<dbReference type="InterPro" id="IPR019200">
    <property type="entry name" value="ATP_adenylylTrfase_C"/>
</dbReference>
<dbReference type="AlphaFoldDB" id="A0A8K0JKP0"/>
<gene>
    <name evidence="4" type="ORF">FFLO_03666</name>
</gene>